<feature type="transmembrane region" description="Helical" evidence="7">
    <location>
        <begin position="74"/>
        <end position="92"/>
    </location>
</feature>
<dbReference type="PANTHER" id="PTHR43731">
    <property type="entry name" value="RHOMBOID PROTEASE"/>
    <property type="match status" value="1"/>
</dbReference>
<evidence type="ECO:0000256" key="5">
    <source>
        <dbReference type="ARBA" id="ARBA00022989"/>
    </source>
</evidence>
<gene>
    <name evidence="10" type="ORF">FEE95_18325</name>
</gene>
<feature type="transmembrane region" description="Helical" evidence="7">
    <location>
        <begin position="104"/>
        <end position="126"/>
    </location>
</feature>
<comment type="similarity">
    <text evidence="2">Belongs to the peptidase S54 family.</text>
</comment>
<evidence type="ECO:0000259" key="9">
    <source>
        <dbReference type="Pfam" id="PF20216"/>
    </source>
</evidence>
<evidence type="ECO:0000256" key="7">
    <source>
        <dbReference type="SAM" id="Phobius"/>
    </source>
</evidence>
<comment type="subcellular location">
    <subcellularLocation>
        <location evidence="1">Membrane</location>
        <topology evidence="1">Multi-pass membrane protein</topology>
    </subcellularLocation>
</comment>
<name>A0A5S3Q9X5_9FLAO</name>
<dbReference type="EMBL" id="VATY01000004">
    <property type="protein sequence ID" value="TMM53853.1"/>
    <property type="molecule type" value="Genomic_DNA"/>
</dbReference>
<comment type="caution">
    <text evidence="10">The sequence shown here is derived from an EMBL/GenBank/DDBJ whole genome shotgun (WGS) entry which is preliminary data.</text>
</comment>
<keyword evidence="5 7" id="KW-1133">Transmembrane helix</keyword>
<keyword evidence="11" id="KW-1185">Reference proteome</keyword>
<dbReference type="Gene3D" id="1.20.1540.10">
    <property type="entry name" value="Rhomboid-like"/>
    <property type="match status" value="1"/>
</dbReference>
<dbReference type="Pfam" id="PF20216">
    <property type="entry name" value="DUF6576"/>
    <property type="match status" value="1"/>
</dbReference>
<evidence type="ECO:0000256" key="1">
    <source>
        <dbReference type="ARBA" id="ARBA00004141"/>
    </source>
</evidence>
<feature type="transmembrane region" description="Helical" evidence="7">
    <location>
        <begin position="132"/>
        <end position="150"/>
    </location>
</feature>
<keyword evidence="10" id="KW-0645">Protease</keyword>
<sequence length="289" mass="32948">MKTGGLRYQYARLSIAEKLIAINVAVYIVNYLVPFLFKLHPDSISQWFWLPKSLLDFFSQPWSIVTYSFFHADFWHILMNMLILYFASRILLNLFDGKKFLNIYFLGVIAGGTAFLLSYNIFPAFLENTSQMIGASAGVMAVLIFICTYIPNQEIRLIFFNVKLWYIGAFFVLKDLIQIPMGNAGGHIAHLGGALLGYMYARKLMEGRDIGAGFSKFLDGLANLFKTKEKKAPMKTVYKNRATSQSKVKRDKDSHQRQIDTILDKISKSGYESLSKAEKDFLFKAGKED</sequence>
<feature type="transmembrane region" description="Helical" evidence="7">
    <location>
        <begin position="157"/>
        <end position="173"/>
    </location>
</feature>
<feature type="transmembrane region" description="Helical" evidence="7">
    <location>
        <begin position="20"/>
        <end position="37"/>
    </location>
</feature>
<evidence type="ECO:0000313" key="10">
    <source>
        <dbReference type="EMBL" id="TMM53853.1"/>
    </source>
</evidence>
<evidence type="ECO:0000256" key="4">
    <source>
        <dbReference type="ARBA" id="ARBA00022801"/>
    </source>
</evidence>
<dbReference type="GO" id="GO:0004252">
    <property type="term" value="F:serine-type endopeptidase activity"/>
    <property type="evidence" value="ECO:0007669"/>
    <property type="project" value="InterPro"/>
</dbReference>
<dbReference type="SUPFAM" id="SSF144091">
    <property type="entry name" value="Rhomboid-like"/>
    <property type="match status" value="1"/>
</dbReference>
<evidence type="ECO:0000313" key="11">
    <source>
        <dbReference type="Proteomes" id="UP000310314"/>
    </source>
</evidence>
<dbReference type="GO" id="GO:0016020">
    <property type="term" value="C:membrane"/>
    <property type="evidence" value="ECO:0007669"/>
    <property type="project" value="UniProtKB-SubCell"/>
</dbReference>
<dbReference type="RefSeq" id="WP_138659476.1">
    <property type="nucleotide sequence ID" value="NZ_VATY01000004.1"/>
</dbReference>
<dbReference type="InterPro" id="IPR050925">
    <property type="entry name" value="Rhomboid_protease_S54"/>
</dbReference>
<evidence type="ECO:0000256" key="6">
    <source>
        <dbReference type="ARBA" id="ARBA00023136"/>
    </source>
</evidence>
<proteinExistence type="inferred from homology"/>
<feature type="transmembrane region" description="Helical" evidence="7">
    <location>
        <begin position="179"/>
        <end position="201"/>
    </location>
</feature>
<accession>A0A5S3Q9X5</accession>
<dbReference type="InterPro" id="IPR046483">
    <property type="entry name" value="DUF6576"/>
</dbReference>
<keyword evidence="6 7" id="KW-0472">Membrane</keyword>
<dbReference type="Proteomes" id="UP000310314">
    <property type="component" value="Unassembled WGS sequence"/>
</dbReference>
<feature type="domain" description="DUF6576" evidence="9">
    <location>
        <begin position="247"/>
        <end position="282"/>
    </location>
</feature>
<evidence type="ECO:0000256" key="3">
    <source>
        <dbReference type="ARBA" id="ARBA00022692"/>
    </source>
</evidence>
<dbReference type="GO" id="GO:0006508">
    <property type="term" value="P:proteolysis"/>
    <property type="evidence" value="ECO:0007669"/>
    <property type="project" value="UniProtKB-KW"/>
</dbReference>
<dbReference type="InterPro" id="IPR035952">
    <property type="entry name" value="Rhomboid-like_sf"/>
</dbReference>
<dbReference type="PANTHER" id="PTHR43731:SF14">
    <property type="entry name" value="PRESENILIN-ASSOCIATED RHOMBOID-LIKE PROTEIN, MITOCHONDRIAL"/>
    <property type="match status" value="1"/>
</dbReference>
<dbReference type="AlphaFoldDB" id="A0A5S3Q9X5"/>
<evidence type="ECO:0000259" key="8">
    <source>
        <dbReference type="Pfam" id="PF01694"/>
    </source>
</evidence>
<dbReference type="InterPro" id="IPR022764">
    <property type="entry name" value="Peptidase_S54_rhomboid_dom"/>
</dbReference>
<keyword evidence="3 7" id="KW-0812">Transmembrane</keyword>
<protein>
    <submittedName>
        <fullName evidence="10">Rhomboid family intramembrane serine protease</fullName>
    </submittedName>
</protein>
<organism evidence="10 11">
    <name type="scientific">Maribacter algarum</name>
    <name type="common">ex Zhang et al. 2020</name>
    <dbReference type="NCBI Taxonomy" id="2578118"/>
    <lineage>
        <taxon>Bacteria</taxon>
        <taxon>Pseudomonadati</taxon>
        <taxon>Bacteroidota</taxon>
        <taxon>Flavobacteriia</taxon>
        <taxon>Flavobacteriales</taxon>
        <taxon>Flavobacteriaceae</taxon>
        <taxon>Maribacter</taxon>
    </lineage>
</organism>
<evidence type="ECO:0000256" key="2">
    <source>
        <dbReference type="ARBA" id="ARBA00009045"/>
    </source>
</evidence>
<reference evidence="10 11" key="1">
    <citation type="submission" date="2019-05" db="EMBL/GenBank/DDBJ databases">
        <authorList>
            <person name="Zhang J.-Y."/>
            <person name="Feg X."/>
            <person name="Du Z.-J."/>
        </authorList>
    </citation>
    <scope>NUCLEOTIDE SEQUENCE [LARGE SCALE GENOMIC DNA]</scope>
    <source>
        <strain evidence="10 11">RZ26</strain>
    </source>
</reference>
<dbReference type="Pfam" id="PF01694">
    <property type="entry name" value="Rhomboid"/>
    <property type="match status" value="1"/>
</dbReference>
<feature type="domain" description="Peptidase S54 rhomboid" evidence="8">
    <location>
        <begin position="60"/>
        <end position="204"/>
    </location>
</feature>
<dbReference type="OrthoDB" id="680602at2"/>
<keyword evidence="4" id="KW-0378">Hydrolase</keyword>